<evidence type="ECO:0000256" key="1">
    <source>
        <dbReference type="SAM" id="MobiDB-lite"/>
    </source>
</evidence>
<proteinExistence type="predicted"/>
<evidence type="ECO:0008006" key="4">
    <source>
        <dbReference type="Google" id="ProtNLM"/>
    </source>
</evidence>
<accession>A0A6G1DTR3</accession>
<feature type="region of interest" description="Disordered" evidence="1">
    <location>
        <begin position="44"/>
        <end position="71"/>
    </location>
</feature>
<evidence type="ECO:0000313" key="3">
    <source>
        <dbReference type="Proteomes" id="UP000479710"/>
    </source>
</evidence>
<feature type="compositionally biased region" description="Basic and acidic residues" evidence="1">
    <location>
        <begin position="13"/>
        <end position="29"/>
    </location>
</feature>
<sequence>MAAAKPPTSSSLRRHDNDGMDRATGRPDPEGVTAVAVFGGLDLADDDNLATTGAREGSNADGTTRGSEDLATRRQQLWWQDGWRRWQVEGGGRFGSP</sequence>
<evidence type="ECO:0000313" key="2">
    <source>
        <dbReference type="EMBL" id="KAF0915859.1"/>
    </source>
</evidence>
<name>A0A6G1DTR3_9ORYZ</name>
<dbReference type="AlphaFoldDB" id="A0A6G1DTR3"/>
<feature type="region of interest" description="Disordered" evidence="1">
    <location>
        <begin position="1"/>
        <end position="32"/>
    </location>
</feature>
<protein>
    <recommendedName>
        <fullName evidence="4">DUF834 domain-containing protein</fullName>
    </recommendedName>
</protein>
<gene>
    <name evidence="2" type="ORF">E2562_039183</name>
</gene>
<dbReference type="EMBL" id="SPHZ02000006">
    <property type="protein sequence ID" value="KAF0915859.1"/>
    <property type="molecule type" value="Genomic_DNA"/>
</dbReference>
<keyword evidence="3" id="KW-1185">Reference proteome</keyword>
<comment type="caution">
    <text evidence="2">The sequence shown here is derived from an EMBL/GenBank/DDBJ whole genome shotgun (WGS) entry which is preliminary data.</text>
</comment>
<organism evidence="2 3">
    <name type="scientific">Oryza meyeriana var. granulata</name>
    <dbReference type="NCBI Taxonomy" id="110450"/>
    <lineage>
        <taxon>Eukaryota</taxon>
        <taxon>Viridiplantae</taxon>
        <taxon>Streptophyta</taxon>
        <taxon>Embryophyta</taxon>
        <taxon>Tracheophyta</taxon>
        <taxon>Spermatophyta</taxon>
        <taxon>Magnoliopsida</taxon>
        <taxon>Liliopsida</taxon>
        <taxon>Poales</taxon>
        <taxon>Poaceae</taxon>
        <taxon>BOP clade</taxon>
        <taxon>Oryzoideae</taxon>
        <taxon>Oryzeae</taxon>
        <taxon>Oryzinae</taxon>
        <taxon>Oryza</taxon>
        <taxon>Oryza meyeriana</taxon>
    </lineage>
</organism>
<reference evidence="2 3" key="1">
    <citation type="submission" date="2019-11" db="EMBL/GenBank/DDBJ databases">
        <title>Whole genome sequence of Oryza granulata.</title>
        <authorList>
            <person name="Li W."/>
        </authorList>
    </citation>
    <scope>NUCLEOTIDE SEQUENCE [LARGE SCALE GENOMIC DNA]</scope>
    <source>
        <strain evidence="3">cv. Menghai</strain>
        <tissue evidence="2">Leaf</tissue>
    </source>
</reference>
<dbReference type="Proteomes" id="UP000479710">
    <property type="component" value="Unassembled WGS sequence"/>
</dbReference>